<feature type="transmembrane region" description="Helical" evidence="6">
    <location>
        <begin position="243"/>
        <end position="269"/>
    </location>
</feature>
<organism evidence="7 8">
    <name type="scientific">Candidatus Eisenbergiella pullistercoris</name>
    <dbReference type="NCBI Taxonomy" id="2838555"/>
    <lineage>
        <taxon>Bacteria</taxon>
        <taxon>Bacillati</taxon>
        <taxon>Bacillota</taxon>
        <taxon>Clostridia</taxon>
        <taxon>Lachnospirales</taxon>
        <taxon>Lachnospiraceae</taxon>
        <taxon>Eisenbergiella</taxon>
    </lineage>
</organism>
<dbReference type="Proteomes" id="UP000824007">
    <property type="component" value="Unassembled WGS sequence"/>
</dbReference>
<comment type="caution">
    <text evidence="7">The sequence shown here is derived from an EMBL/GenBank/DDBJ whole genome shotgun (WGS) entry which is preliminary data.</text>
</comment>
<keyword evidence="5 6" id="KW-0472">Membrane</keyword>
<gene>
    <name evidence="7" type="ORF">H9831_07025</name>
</gene>
<dbReference type="AlphaFoldDB" id="A0A9D2C6G7"/>
<dbReference type="InterPro" id="IPR051327">
    <property type="entry name" value="MATE_MepA_subfamily"/>
</dbReference>
<comment type="subcellular location">
    <subcellularLocation>
        <location evidence="1">Cell membrane</location>
        <topology evidence="1">Multi-pass membrane protein</topology>
    </subcellularLocation>
</comment>
<feature type="transmembrane region" description="Helical" evidence="6">
    <location>
        <begin position="59"/>
        <end position="82"/>
    </location>
</feature>
<reference evidence="7" key="2">
    <citation type="submission" date="2021-04" db="EMBL/GenBank/DDBJ databases">
        <authorList>
            <person name="Gilroy R."/>
        </authorList>
    </citation>
    <scope>NUCLEOTIDE SEQUENCE</scope>
    <source>
        <strain evidence="7">ChiSxjej3B15-24422</strain>
    </source>
</reference>
<sequence>MHHEANHKNPLGTEKVGALLRKYAIPSIISLIINSLYNIVDQIFIGHGVGYLGNGATNIVAPIATIAIALSALFGDGLAAIYSLSLGRMFSMMIGAILNTILDPIFIMGFHWSIEGAAIATIFSQFVGLCCNIAYLFRFKNIRLEKACFVPRSSISFKIMGLGLASCFNNLAATLIAAISNNLLASYGARSPYGPDIPVTTFGLCLKVSMIIFSVAIGIASGSQPIIGYNYGANLNRRVRDTYLCACKYATLVAIVAFIAFEAFPLFFLRLFGTESPLYEEFGVKCFRIYLLLTFLNGVQACAGVFFQAIGKPIKAAVTSLSKQFLFILPAMLILTRLIGVEGVLWSGPVADALAFLLAGGFSIAELRKLKEREAAK</sequence>
<evidence type="ECO:0000313" key="7">
    <source>
        <dbReference type="EMBL" id="HIY60413.1"/>
    </source>
</evidence>
<dbReference type="GO" id="GO:0042910">
    <property type="term" value="F:xenobiotic transmembrane transporter activity"/>
    <property type="evidence" value="ECO:0007669"/>
    <property type="project" value="InterPro"/>
</dbReference>
<evidence type="ECO:0000256" key="3">
    <source>
        <dbReference type="ARBA" id="ARBA00022692"/>
    </source>
</evidence>
<evidence type="ECO:0000256" key="1">
    <source>
        <dbReference type="ARBA" id="ARBA00004651"/>
    </source>
</evidence>
<dbReference type="PANTHER" id="PTHR43823">
    <property type="entry name" value="SPORULATION PROTEIN YKVU"/>
    <property type="match status" value="1"/>
</dbReference>
<protein>
    <submittedName>
        <fullName evidence="7">Polysaccharide biosynthesis C-terminal domain-containing protein</fullName>
    </submittedName>
</protein>
<feature type="transmembrane region" description="Helical" evidence="6">
    <location>
        <begin position="20"/>
        <end position="39"/>
    </location>
</feature>
<feature type="transmembrane region" description="Helical" evidence="6">
    <location>
        <begin position="321"/>
        <end position="340"/>
    </location>
</feature>
<dbReference type="Pfam" id="PF01554">
    <property type="entry name" value="MatE"/>
    <property type="match status" value="1"/>
</dbReference>
<evidence type="ECO:0000256" key="4">
    <source>
        <dbReference type="ARBA" id="ARBA00022989"/>
    </source>
</evidence>
<name>A0A9D2C6G7_9FIRM</name>
<dbReference type="EMBL" id="DXDD01000089">
    <property type="protein sequence ID" value="HIY60413.1"/>
    <property type="molecule type" value="Genomic_DNA"/>
</dbReference>
<accession>A0A9D2C6G7</accession>
<feature type="transmembrane region" description="Helical" evidence="6">
    <location>
        <begin position="159"/>
        <end position="179"/>
    </location>
</feature>
<evidence type="ECO:0000313" key="8">
    <source>
        <dbReference type="Proteomes" id="UP000824007"/>
    </source>
</evidence>
<feature type="transmembrane region" description="Helical" evidence="6">
    <location>
        <begin position="118"/>
        <end position="138"/>
    </location>
</feature>
<evidence type="ECO:0000256" key="5">
    <source>
        <dbReference type="ARBA" id="ARBA00023136"/>
    </source>
</evidence>
<feature type="transmembrane region" description="Helical" evidence="6">
    <location>
        <begin position="199"/>
        <end position="222"/>
    </location>
</feature>
<reference evidence="7" key="1">
    <citation type="journal article" date="2021" name="PeerJ">
        <title>Extensive microbial diversity within the chicken gut microbiome revealed by metagenomics and culture.</title>
        <authorList>
            <person name="Gilroy R."/>
            <person name="Ravi A."/>
            <person name="Getino M."/>
            <person name="Pursley I."/>
            <person name="Horton D.L."/>
            <person name="Alikhan N.F."/>
            <person name="Baker D."/>
            <person name="Gharbi K."/>
            <person name="Hall N."/>
            <person name="Watson M."/>
            <person name="Adriaenssens E.M."/>
            <person name="Foster-Nyarko E."/>
            <person name="Jarju S."/>
            <person name="Secka A."/>
            <person name="Antonio M."/>
            <person name="Oren A."/>
            <person name="Chaudhuri R.R."/>
            <person name="La Ragione R."/>
            <person name="Hildebrand F."/>
            <person name="Pallen M.J."/>
        </authorList>
    </citation>
    <scope>NUCLEOTIDE SEQUENCE</scope>
    <source>
        <strain evidence="7">ChiSxjej3B15-24422</strain>
    </source>
</reference>
<keyword evidence="3 6" id="KW-0812">Transmembrane</keyword>
<dbReference type="InterPro" id="IPR002528">
    <property type="entry name" value="MATE_fam"/>
</dbReference>
<keyword evidence="4 6" id="KW-1133">Transmembrane helix</keyword>
<evidence type="ECO:0000256" key="2">
    <source>
        <dbReference type="ARBA" id="ARBA00022475"/>
    </source>
</evidence>
<evidence type="ECO:0000256" key="6">
    <source>
        <dbReference type="SAM" id="Phobius"/>
    </source>
</evidence>
<proteinExistence type="predicted"/>
<feature type="transmembrane region" description="Helical" evidence="6">
    <location>
        <begin position="346"/>
        <end position="367"/>
    </location>
</feature>
<dbReference type="GO" id="GO:0015297">
    <property type="term" value="F:antiporter activity"/>
    <property type="evidence" value="ECO:0007669"/>
    <property type="project" value="InterPro"/>
</dbReference>
<dbReference type="PANTHER" id="PTHR43823:SF3">
    <property type="entry name" value="MULTIDRUG EXPORT PROTEIN MEPA"/>
    <property type="match status" value="1"/>
</dbReference>
<keyword evidence="2" id="KW-1003">Cell membrane</keyword>
<feature type="transmembrane region" description="Helical" evidence="6">
    <location>
        <begin position="89"/>
        <end position="112"/>
    </location>
</feature>
<feature type="transmembrane region" description="Helical" evidence="6">
    <location>
        <begin position="289"/>
        <end position="309"/>
    </location>
</feature>
<dbReference type="GO" id="GO:0005886">
    <property type="term" value="C:plasma membrane"/>
    <property type="evidence" value="ECO:0007669"/>
    <property type="project" value="UniProtKB-SubCell"/>
</dbReference>